<proteinExistence type="predicted"/>
<dbReference type="InterPro" id="IPR007460">
    <property type="entry name" value="BrnT_toxin"/>
</dbReference>
<dbReference type="RefSeq" id="WP_181879769.1">
    <property type="nucleotide sequence ID" value="NZ_UGQC01000006.1"/>
</dbReference>
<dbReference type="Gene3D" id="3.10.450.530">
    <property type="entry name" value="Ribonuclease toxin, BrnT, of type II toxin-antitoxin system"/>
    <property type="match status" value="1"/>
</dbReference>
<sequence>MPTVKYELHGLQFEWDDDKEVLVQREHQIHFTEVCTVFFDENELTYEDTRFDYDEQRFITVGFSDKARLLVVGWTLRSDNIRLITAIKAEKSDERLYQRRC</sequence>
<protein>
    <submittedName>
        <fullName evidence="1">Protein of uncharacterized function (DUF497)</fullName>
    </submittedName>
</protein>
<keyword evidence="2" id="KW-1185">Reference proteome</keyword>
<gene>
    <name evidence="1" type="ORF">NCTC7911_03120</name>
</gene>
<accession>A0A378UE39</accession>
<dbReference type="InterPro" id="IPR038573">
    <property type="entry name" value="BrnT_sf"/>
</dbReference>
<dbReference type="EMBL" id="UGQC01000006">
    <property type="protein sequence ID" value="STZ74939.1"/>
    <property type="molecule type" value="Genomic_DNA"/>
</dbReference>
<reference evidence="1 2" key="1">
    <citation type="submission" date="2018-06" db="EMBL/GenBank/DDBJ databases">
        <authorList>
            <consortium name="Pathogen Informatics"/>
            <person name="Doyle S."/>
        </authorList>
    </citation>
    <scope>NUCLEOTIDE SEQUENCE [LARGE SCALE GENOMIC DNA]</scope>
    <source>
        <strain evidence="1 2">NCTC7911</strain>
    </source>
</reference>
<dbReference type="GeneID" id="302271577"/>
<evidence type="ECO:0000313" key="1">
    <source>
        <dbReference type="EMBL" id="STZ74939.1"/>
    </source>
</evidence>
<dbReference type="AlphaFoldDB" id="A0A378UE39"/>
<dbReference type="Pfam" id="PF04365">
    <property type="entry name" value="BrnT_toxin"/>
    <property type="match status" value="1"/>
</dbReference>
<name>A0A378UE39_MORLA</name>
<dbReference type="Proteomes" id="UP000254107">
    <property type="component" value="Unassembled WGS sequence"/>
</dbReference>
<organism evidence="1 2">
    <name type="scientific">Moraxella lacunata</name>
    <dbReference type="NCBI Taxonomy" id="477"/>
    <lineage>
        <taxon>Bacteria</taxon>
        <taxon>Pseudomonadati</taxon>
        <taxon>Pseudomonadota</taxon>
        <taxon>Gammaproteobacteria</taxon>
        <taxon>Moraxellales</taxon>
        <taxon>Moraxellaceae</taxon>
        <taxon>Moraxella</taxon>
    </lineage>
</organism>
<evidence type="ECO:0000313" key="2">
    <source>
        <dbReference type="Proteomes" id="UP000254107"/>
    </source>
</evidence>